<sequence length="131" mass="15384">MRWISENDKPMFETLDFFDEDALYKDQEFEDLNAKHGSTNVDFKTAEVEEHKNHHKVKTPAVLNLAIKSSRGRRISNIGLAEVELKFRSDQRRGVDWEVVAWGPFRYRKTWNSSRARSRINDNSELKLTEG</sequence>
<comment type="caution">
    <text evidence="1">The sequence shown here is derived from an EMBL/GenBank/DDBJ whole genome shotgun (WGS) entry which is preliminary data.</text>
</comment>
<name>A0A9W8YKZ9_9PEZI</name>
<dbReference type="EMBL" id="JAPEVB010000008">
    <property type="protein sequence ID" value="KAJ4385211.1"/>
    <property type="molecule type" value="Genomic_DNA"/>
</dbReference>
<reference evidence="1" key="1">
    <citation type="submission" date="2022-10" db="EMBL/GenBank/DDBJ databases">
        <title>Tapping the CABI collections for fungal endophytes: first genome assemblies for Collariella, Neodidymelliopsis, Ascochyta clinopodiicola, Didymella pomorum, Didymosphaeria variabile, Neocosmospora piperis and Neocucurbitaria cava.</title>
        <authorList>
            <person name="Hill R."/>
        </authorList>
    </citation>
    <scope>NUCLEOTIDE SEQUENCE</scope>
    <source>
        <strain evidence="1">IMI 355082</strain>
    </source>
</reference>
<dbReference type="Proteomes" id="UP001140453">
    <property type="component" value="Unassembled WGS sequence"/>
</dbReference>
<dbReference type="OrthoDB" id="5030973at2759"/>
<gene>
    <name evidence="1" type="ORF">N0V93_010272</name>
</gene>
<accession>A0A9W8YKZ9</accession>
<organism evidence="1 2">
    <name type="scientific">Gnomoniopsis smithogilvyi</name>
    <dbReference type="NCBI Taxonomy" id="1191159"/>
    <lineage>
        <taxon>Eukaryota</taxon>
        <taxon>Fungi</taxon>
        <taxon>Dikarya</taxon>
        <taxon>Ascomycota</taxon>
        <taxon>Pezizomycotina</taxon>
        <taxon>Sordariomycetes</taxon>
        <taxon>Sordariomycetidae</taxon>
        <taxon>Diaporthales</taxon>
        <taxon>Gnomoniaceae</taxon>
        <taxon>Gnomoniopsis</taxon>
    </lineage>
</organism>
<evidence type="ECO:0000313" key="2">
    <source>
        <dbReference type="Proteomes" id="UP001140453"/>
    </source>
</evidence>
<dbReference type="AlphaFoldDB" id="A0A9W8YKZ9"/>
<evidence type="ECO:0000313" key="1">
    <source>
        <dbReference type="EMBL" id="KAJ4385211.1"/>
    </source>
</evidence>
<keyword evidence="2" id="KW-1185">Reference proteome</keyword>
<protein>
    <submittedName>
        <fullName evidence="1">Uncharacterized protein</fullName>
    </submittedName>
</protein>
<proteinExistence type="predicted"/>